<sequence>MSASSSQQSQPSLQPLSSQQPLTSQQSRRNSTDSHQTSLSTSTYFDMENAFEKTIASKSLSPFLSMSLNSKDSNNNKIRNSWISSVSQLSSNIPFTIPHIEVYVEKCENLPAMSSSGFCDPYVVLSVIPLGDNELRDFSQIPSEESCKSSKIKKTLNPVWNGKERFFLGFPGLVNNANNYFSNSVSQSFNSKKQSQTKNTSISFNENKSKSTDSLLSATTTMTAATTSSKNATHHSLTHFQNKNYYLLIQVFSYDRLKKDSFIGSARIGPLSKLPYGVMLSKTVSLHEAGTSATCSIKFIAIILD</sequence>
<dbReference type="Pfam" id="PF00168">
    <property type="entry name" value="C2"/>
    <property type="match status" value="2"/>
</dbReference>
<dbReference type="GO" id="GO:0005509">
    <property type="term" value="F:calcium ion binding"/>
    <property type="evidence" value="ECO:0007669"/>
    <property type="project" value="TreeGrafter"/>
</dbReference>
<gene>
    <name evidence="5" type="ORF">C9374_001163</name>
</gene>
<dbReference type="PROSITE" id="PS50004">
    <property type="entry name" value="C2"/>
    <property type="match status" value="1"/>
</dbReference>
<comment type="caution">
    <text evidence="5">The sequence shown here is derived from an EMBL/GenBank/DDBJ whole genome shotgun (WGS) entry which is preliminary data.</text>
</comment>
<dbReference type="GeneID" id="68093619"/>
<dbReference type="EMBL" id="PYSW02000012">
    <property type="protein sequence ID" value="KAG2387569.1"/>
    <property type="molecule type" value="Genomic_DNA"/>
</dbReference>
<dbReference type="GO" id="GO:0016020">
    <property type="term" value="C:membrane"/>
    <property type="evidence" value="ECO:0007669"/>
    <property type="project" value="TreeGrafter"/>
</dbReference>
<dbReference type="SUPFAM" id="SSF49562">
    <property type="entry name" value="C2 domain (Calcium/lipid-binding domain, CaLB)"/>
    <property type="match status" value="1"/>
</dbReference>
<dbReference type="Proteomes" id="UP000816034">
    <property type="component" value="Unassembled WGS sequence"/>
</dbReference>
<protein>
    <recommendedName>
        <fullName evidence="4">C2 domain-containing protein</fullName>
    </recommendedName>
</protein>
<evidence type="ECO:0000256" key="1">
    <source>
        <dbReference type="ARBA" id="ARBA00022723"/>
    </source>
</evidence>
<evidence type="ECO:0000313" key="5">
    <source>
        <dbReference type="EMBL" id="KAG2387569.1"/>
    </source>
</evidence>
<keyword evidence="2" id="KW-0106">Calcium</keyword>
<dbReference type="CDD" id="cd00030">
    <property type="entry name" value="C2"/>
    <property type="match status" value="1"/>
</dbReference>
<name>A0AA88GWT0_NAELO</name>
<dbReference type="AlphaFoldDB" id="A0AA88GWT0"/>
<feature type="compositionally biased region" description="Low complexity" evidence="3">
    <location>
        <begin position="1"/>
        <end position="27"/>
    </location>
</feature>
<evidence type="ECO:0000256" key="3">
    <source>
        <dbReference type="SAM" id="MobiDB-lite"/>
    </source>
</evidence>
<dbReference type="Gene3D" id="2.60.40.150">
    <property type="entry name" value="C2 domain"/>
    <property type="match status" value="1"/>
</dbReference>
<dbReference type="PANTHER" id="PTHR45911">
    <property type="entry name" value="C2 DOMAIN-CONTAINING PROTEIN"/>
    <property type="match status" value="1"/>
</dbReference>
<keyword evidence="6" id="KW-1185">Reference proteome</keyword>
<feature type="domain" description="C2" evidence="4">
    <location>
        <begin position="83"/>
        <end position="284"/>
    </location>
</feature>
<evidence type="ECO:0000256" key="2">
    <source>
        <dbReference type="ARBA" id="ARBA00022837"/>
    </source>
</evidence>
<accession>A0AA88GWT0</accession>
<dbReference type="InterPro" id="IPR000008">
    <property type="entry name" value="C2_dom"/>
</dbReference>
<reference evidence="5 6" key="1">
    <citation type="journal article" date="2018" name="BMC Genomics">
        <title>The genome of Naegleria lovaniensis, the basis for a comparative approach to unravel pathogenicity factors of the human pathogenic amoeba N. fowleri.</title>
        <authorList>
            <person name="Liechti N."/>
            <person name="Schurch N."/>
            <person name="Bruggmann R."/>
            <person name="Wittwer M."/>
        </authorList>
    </citation>
    <scope>NUCLEOTIDE SEQUENCE [LARGE SCALE GENOMIC DNA]</scope>
    <source>
        <strain evidence="5 6">ATCC 30569</strain>
    </source>
</reference>
<evidence type="ECO:0000313" key="6">
    <source>
        <dbReference type="Proteomes" id="UP000816034"/>
    </source>
</evidence>
<dbReference type="RefSeq" id="XP_044551561.1">
    <property type="nucleotide sequence ID" value="XM_044687305.1"/>
</dbReference>
<organism evidence="5 6">
    <name type="scientific">Naegleria lovaniensis</name>
    <name type="common">Amoeba</name>
    <dbReference type="NCBI Taxonomy" id="51637"/>
    <lineage>
        <taxon>Eukaryota</taxon>
        <taxon>Discoba</taxon>
        <taxon>Heterolobosea</taxon>
        <taxon>Tetramitia</taxon>
        <taxon>Eutetramitia</taxon>
        <taxon>Vahlkampfiidae</taxon>
        <taxon>Naegleria</taxon>
    </lineage>
</organism>
<dbReference type="PANTHER" id="PTHR45911:SF4">
    <property type="entry name" value="MULTIPLE C2 AND TRANSMEMBRANE DOMAIN-CONTAINING PROTEIN"/>
    <property type="match status" value="1"/>
</dbReference>
<dbReference type="InterPro" id="IPR035892">
    <property type="entry name" value="C2_domain_sf"/>
</dbReference>
<keyword evidence="1" id="KW-0479">Metal-binding</keyword>
<dbReference type="SMART" id="SM00239">
    <property type="entry name" value="C2"/>
    <property type="match status" value="1"/>
</dbReference>
<evidence type="ECO:0000259" key="4">
    <source>
        <dbReference type="PROSITE" id="PS50004"/>
    </source>
</evidence>
<proteinExistence type="predicted"/>
<feature type="region of interest" description="Disordered" evidence="3">
    <location>
        <begin position="1"/>
        <end position="39"/>
    </location>
</feature>